<dbReference type="InParanoid" id="A0A1E7FGL8"/>
<evidence type="ECO:0000313" key="8">
    <source>
        <dbReference type="Proteomes" id="UP000095751"/>
    </source>
</evidence>
<feature type="transmembrane region" description="Helical" evidence="6">
    <location>
        <begin position="78"/>
        <end position="97"/>
    </location>
</feature>
<proteinExistence type="inferred from homology"/>
<feature type="transmembrane region" description="Helical" evidence="6">
    <location>
        <begin position="20"/>
        <end position="43"/>
    </location>
</feature>
<feature type="transmembrane region" description="Helical" evidence="6">
    <location>
        <begin position="207"/>
        <end position="229"/>
    </location>
</feature>
<sequence>MNIASGNGGGGDGDDGGSYGGLLFLVGVTALTSVALSSLTISLMMKYPTEMIKTALIFSTILLLVMAIAGFMSGSIFAGAIGLFFFAVTCCYAKSVWHRIPFAASNLNTALTAVKSNMGLAFIAYFVMLLAFGWSCFWFLGFAQSLSTSNTGIVFLLLLSYYWVHQVLSNTIHVTTAGTVGTWWFVPGEANGCWSTAITDSFCRATTYSFGSICLGSLLVAVVQALRALAHQARQNEDMQLLYCLIECILGCIQDIIEYFNKWAYVYVGLYGFGYIEAGRNVVQLFQQKGWTVIITDDLTDRVLMMVSIGVGVLTGFVGLAITLADQSILGDLGIEENVAAIGFLIGFMVGLVFCSILMSVVGSAINTVIVCFAESPAEFEANHPQLSGEMRSSWMSAWPDLPW</sequence>
<evidence type="ECO:0000313" key="7">
    <source>
        <dbReference type="EMBL" id="OEU17321.1"/>
    </source>
</evidence>
<feature type="transmembrane region" description="Helical" evidence="6">
    <location>
        <begin position="342"/>
        <end position="366"/>
    </location>
</feature>
<dbReference type="GO" id="GO:0005886">
    <property type="term" value="C:plasma membrane"/>
    <property type="evidence" value="ECO:0007669"/>
    <property type="project" value="UniProtKB-SubCell"/>
</dbReference>
<protein>
    <recommendedName>
        <fullName evidence="6">Choline transporter-like protein</fullName>
    </recommendedName>
</protein>
<dbReference type="InterPro" id="IPR007603">
    <property type="entry name" value="Choline_transptr-like"/>
</dbReference>
<evidence type="ECO:0000256" key="5">
    <source>
        <dbReference type="ARBA" id="ARBA00023136"/>
    </source>
</evidence>
<feature type="transmembrane region" description="Helical" evidence="6">
    <location>
        <begin position="303"/>
        <end position="322"/>
    </location>
</feature>
<feature type="transmembrane region" description="Helical" evidence="6">
    <location>
        <begin position="263"/>
        <end position="283"/>
    </location>
</feature>
<comment type="similarity">
    <text evidence="2 6">Belongs to the CTL (choline transporter-like) family.</text>
</comment>
<dbReference type="KEGG" id="fcy:FRACYDRAFT_184258"/>
<dbReference type="EMBL" id="KV784357">
    <property type="protein sequence ID" value="OEU17321.1"/>
    <property type="molecule type" value="Genomic_DNA"/>
</dbReference>
<comment type="function">
    <text evidence="6">Choline transporter.</text>
</comment>
<feature type="transmembrane region" description="Helical" evidence="6">
    <location>
        <begin position="146"/>
        <end position="164"/>
    </location>
</feature>
<feature type="transmembrane region" description="Helical" evidence="6">
    <location>
        <begin position="55"/>
        <end position="72"/>
    </location>
</feature>
<dbReference type="GO" id="GO:0022857">
    <property type="term" value="F:transmembrane transporter activity"/>
    <property type="evidence" value="ECO:0007669"/>
    <property type="project" value="UniProtKB-UniRule"/>
</dbReference>
<evidence type="ECO:0000256" key="2">
    <source>
        <dbReference type="ARBA" id="ARBA00007168"/>
    </source>
</evidence>
<dbReference type="PANTHER" id="PTHR12385:SF4">
    <property type="entry name" value="PROTEIN PNS1"/>
    <property type="match status" value="1"/>
</dbReference>
<dbReference type="Proteomes" id="UP000095751">
    <property type="component" value="Unassembled WGS sequence"/>
</dbReference>
<keyword evidence="8" id="KW-1185">Reference proteome</keyword>
<evidence type="ECO:0000256" key="4">
    <source>
        <dbReference type="ARBA" id="ARBA00022989"/>
    </source>
</evidence>
<dbReference type="Pfam" id="PF04515">
    <property type="entry name" value="Choline_transpo"/>
    <property type="match status" value="1"/>
</dbReference>
<keyword evidence="5 6" id="KW-0472">Membrane</keyword>
<keyword evidence="4 6" id="KW-1133">Transmembrane helix</keyword>
<gene>
    <name evidence="7" type="ORF">FRACYDRAFT_184258</name>
</gene>
<evidence type="ECO:0000256" key="6">
    <source>
        <dbReference type="RuleBase" id="RU368066"/>
    </source>
</evidence>
<evidence type="ECO:0000256" key="3">
    <source>
        <dbReference type="ARBA" id="ARBA00022692"/>
    </source>
</evidence>
<dbReference type="PANTHER" id="PTHR12385">
    <property type="entry name" value="CHOLINE TRANSPORTER-LIKE (SLC FAMILY 44)"/>
    <property type="match status" value="1"/>
</dbReference>
<keyword evidence="3 6" id="KW-0812">Transmembrane</keyword>
<evidence type="ECO:0000256" key="1">
    <source>
        <dbReference type="ARBA" id="ARBA00004141"/>
    </source>
</evidence>
<dbReference type="OrthoDB" id="44736at2759"/>
<accession>A0A1E7FGL8</accession>
<name>A0A1E7FGL8_9STRA</name>
<feature type="transmembrane region" description="Helical" evidence="6">
    <location>
        <begin position="118"/>
        <end position="140"/>
    </location>
</feature>
<reference evidence="7 8" key="1">
    <citation type="submission" date="2016-09" db="EMBL/GenBank/DDBJ databases">
        <title>Extensive genetic diversity and differential bi-allelic expression allows diatom success in the polar Southern Ocean.</title>
        <authorList>
            <consortium name="DOE Joint Genome Institute"/>
            <person name="Mock T."/>
            <person name="Otillar R.P."/>
            <person name="Strauss J."/>
            <person name="Dupont C."/>
            <person name="Frickenhaus S."/>
            <person name="Maumus F."/>
            <person name="Mcmullan M."/>
            <person name="Sanges R."/>
            <person name="Schmutz J."/>
            <person name="Toseland A."/>
            <person name="Valas R."/>
            <person name="Veluchamy A."/>
            <person name="Ward B.J."/>
            <person name="Allen A."/>
            <person name="Barry K."/>
            <person name="Falciatore A."/>
            <person name="Ferrante M."/>
            <person name="Fortunato A.E."/>
            <person name="Gloeckner G."/>
            <person name="Gruber A."/>
            <person name="Hipkin R."/>
            <person name="Janech M."/>
            <person name="Kroth P."/>
            <person name="Leese F."/>
            <person name="Lindquist E."/>
            <person name="Lyon B.R."/>
            <person name="Martin J."/>
            <person name="Mayer C."/>
            <person name="Parker M."/>
            <person name="Quesneville H."/>
            <person name="Raymond J."/>
            <person name="Uhlig C."/>
            <person name="Valentin K.U."/>
            <person name="Worden A.Z."/>
            <person name="Armbrust E.V."/>
            <person name="Bowler C."/>
            <person name="Green B."/>
            <person name="Moulton V."/>
            <person name="Van Oosterhout C."/>
            <person name="Grigoriev I."/>
        </authorList>
    </citation>
    <scope>NUCLEOTIDE SEQUENCE [LARGE SCALE GENOMIC DNA]</scope>
    <source>
        <strain evidence="7 8">CCMP1102</strain>
    </source>
</reference>
<dbReference type="AlphaFoldDB" id="A0A1E7FGL8"/>
<comment type="subcellular location">
    <subcellularLocation>
        <location evidence="6">Cell membrane</location>
        <topology evidence="6">Multi-pass membrane protein</topology>
    </subcellularLocation>
    <subcellularLocation>
        <location evidence="1">Membrane</location>
        <topology evidence="1">Multi-pass membrane protein</topology>
    </subcellularLocation>
</comment>
<organism evidence="7 8">
    <name type="scientific">Fragilariopsis cylindrus CCMP1102</name>
    <dbReference type="NCBI Taxonomy" id="635003"/>
    <lineage>
        <taxon>Eukaryota</taxon>
        <taxon>Sar</taxon>
        <taxon>Stramenopiles</taxon>
        <taxon>Ochrophyta</taxon>
        <taxon>Bacillariophyta</taxon>
        <taxon>Bacillariophyceae</taxon>
        <taxon>Bacillariophycidae</taxon>
        <taxon>Bacillariales</taxon>
        <taxon>Bacillariaceae</taxon>
        <taxon>Fragilariopsis</taxon>
    </lineage>
</organism>